<accession>A0A6C0KEW9</accession>
<name>A0A6C0KEW9_9ZZZZ</name>
<reference evidence="1" key="1">
    <citation type="journal article" date="2020" name="Nature">
        <title>Giant virus diversity and host interactions through global metagenomics.</title>
        <authorList>
            <person name="Schulz F."/>
            <person name="Roux S."/>
            <person name="Paez-Espino D."/>
            <person name="Jungbluth S."/>
            <person name="Walsh D.A."/>
            <person name="Denef V.J."/>
            <person name="McMahon K.D."/>
            <person name="Konstantinidis K.T."/>
            <person name="Eloe-Fadrosh E.A."/>
            <person name="Kyrpides N.C."/>
            <person name="Woyke T."/>
        </authorList>
    </citation>
    <scope>NUCLEOTIDE SEQUENCE</scope>
    <source>
        <strain evidence="1">GVMAG-S-1102244-55</strain>
    </source>
</reference>
<proteinExistence type="predicted"/>
<protein>
    <submittedName>
        <fullName evidence="1">Uncharacterized protein</fullName>
    </submittedName>
</protein>
<sequence>MPYNTNGGSHRDGVSNEKKIVAHLNTSNGESLNLHTLFGQEGLQFVQIGGTKSVSDMDILTATGDKVSGVSIKNHKQGSYDYVNTSKLGQYLPESVVTSIKTGIAAIKAEYASDESRLPEARRAVETVLETAFTQMSSDVIKSILQVINVRNPKLVMINDIKDKKLKCYHESSFTELSAEPYKASNAYALKSTRAKSSRQITRNGVVTNLRLRIVLNNGVKALLGLSKSNKYSIPVIKIQQDKVNAVLAETTMYSECDFGVEPQVEQNTADDLSAAMAGLTVQ</sequence>
<evidence type="ECO:0000313" key="1">
    <source>
        <dbReference type="EMBL" id="QHU15220.1"/>
    </source>
</evidence>
<dbReference type="AlphaFoldDB" id="A0A6C0KEW9"/>
<organism evidence="1">
    <name type="scientific">viral metagenome</name>
    <dbReference type="NCBI Taxonomy" id="1070528"/>
    <lineage>
        <taxon>unclassified sequences</taxon>
        <taxon>metagenomes</taxon>
        <taxon>organismal metagenomes</taxon>
    </lineage>
</organism>
<dbReference type="EMBL" id="MN740853">
    <property type="protein sequence ID" value="QHU15220.1"/>
    <property type="molecule type" value="Genomic_DNA"/>
</dbReference>